<evidence type="ECO:0000313" key="3">
    <source>
        <dbReference type="Proteomes" id="UP001056218"/>
    </source>
</evidence>
<dbReference type="Pfam" id="PF20765">
    <property type="entry name" value="Phage_tail_terminator_8"/>
    <property type="match status" value="1"/>
</dbReference>
<dbReference type="InterPro" id="IPR049254">
    <property type="entry name" value="Phage_tail_terminator"/>
</dbReference>
<dbReference type="EMBL" id="CP097885">
    <property type="protein sequence ID" value="URN40904.1"/>
    <property type="molecule type" value="Genomic_DNA"/>
</dbReference>
<accession>A0ABY4TK97</accession>
<evidence type="ECO:0000313" key="2">
    <source>
        <dbReference type="EMBL" id="URN40904.1"/>
    </source>
</evidence>
<protein>
    <submittedName>
        <fullName evidence="2">Uncharacterized protein</fullName>
    </submittedName>
</protein>
<sequence>MINLLQGIVDRLAELFPDTNIYVNNADQGLIEPCFFITMVNTDMLKLMSERYQFKNLVNVVYLSQCEDAFVFQSIKERLLLGMRNISIDREKDSGIYGYGMSVRTEDDNLQLDVNYDYIGKFPILPDPMMATNKIVHYTTEEPYIKDTTKINPGMWKTPPRQRKPLKIYPAMNSRDERYVDKNKGKMWKPKGYKDRYEQDKERYEEEAEDLMRTKEMTIDER</sequence>
<proteinExistence type="predicted"/>
<keyword evidence="3" id="KW-1185">Reference proteome</keyword>
<reference evidence="2 3" key="1">
    <citation type="submission" date="2022-05" db="EMBL/GenBank/DDBJ databases">
        <title>Identification of Peptoniphilus vaginalis-like Bacteria, Peptoniphilus septimus sp. nov. from Blood Cultures in a Cervical Cancer Patient receiving Chemotherapy: Case and Implications.</title>
        <authorList>
            <person name="Zhan X.-Y."/>
        </authorList>
    </citation>
    <scope>NUCLEOTIDE SEQUENCE [LARGE SCALE GENOMIC DNA]</scope>
    <source>
        <strain evidence="2 3">SAHP1</strain>
    </source>
</reference>
<dbReference type="Proteomes" id="UP001056218">
    <property type="component" value="Chromosome"/>
</dbReference>
<name>A0ABY4TK97_9FIRM</name>
<evidence type="ECO:0000256" key="1">
    <source>
        <dbReference type="SAM" id="MobiDB-lite"/>
    </source>
</evidence>
<feature type="region of interest" description="Disordered" evidence="1">
    <location>
        <begin position="195"/>
        <end position="222"/>
    </location>
</feature>
<dbReference type="RefSeq" id="WP_250341715.1">
    <property type="nucleotide sequence ID" value="NZ_CP097885.1"/>
</dbReference>
<organism evidence="2 3">
    <name type="scientific">Peptoniphilus genitalis</name>
    <dbReference type="NCBI Taxonomy" id="3036303"/>
    <lineage>
        <taxon>Bacteria</taxon>
        <taxon>Bacillati</taxon>
        <taxon>Bacillota</taxon>
        <taxon>Tissierellia</taxon>
        <taxon>Tissierellales</taxon>
        <taxon>Peptoniphilaceae</taxon>
        <taxon>Peptoniphilus</taxon>
    </lineage>
</organism>
<gene>
    <name evidence="2" type="ORF">M9426_06515</name>
</gene>